<organism evidence="4 5">
    <name type="scientific">Gordonia bronchialis (strain ATCC 25592 / DSM 43247 / BCRC 13721 / JCM 3198 / KCTC 3076 / NBRC 16047 / NCTC 10667)</name>
    <name type="common">Rhodococcus bronchialis</name>
    <dbReference type="NCBI Taxonomy" id="526226"/>
    <lineage>
        <taxon>Bacteria</taxon>
        <taxon>Bacillati</taxon>
        <taxon>Actinomycetota</taxon>
        <taxon>Actinomycetes</taxon>
        <taxon>Mycobacteriales</taxon>
        <taxon>Gordoniaceae</taxon>
        <taxon>Gordonia</taxon>
    </lineage>
</organism>
<evidence type="ECO:0000256" key="2">
    <source>
        <dbReference type="ARBA" id="ARBA00023239"/>
    </source>
</evidence>
<protein>
    <submittedName>
        <fullName evidence="4">Alanine racemase domain protein</fullName>
    </submittedName>
</protein>
<reference evidence="5" key="1">
    <citation type="submission" date="2009-10" db="EMBL/GenBank/DDBJ databases">
        <title>The complete chromosome of Gordonia bronchialis DSM 43247.</title>
        <authorList>
            <consortium name="US DOE Joint Genome Institute (JGI-PGF)"/>
            <person name="Lucas S."/>
            <person name="Copeland A."/>
            <person name="Lapidus A."/>
            <person name="Glavina del Rio T."/>
            <person name="Dalin E."/>
            <person name="Tice H."/>
            <person name="Bruce D."/>
            <person name="Goodwin L."/>
            <person name="Pitluck S."/>
            <person name="Kyrpides N."/>
            <person name="Mavromatis K."/>
            <person name="Ivanova N."/>
            <person name="Ovchinnikova G."/>
            <person name="Saunders E."/>
            <person name="Brettin T."/>
            <person name="Detter J.C."/>
            <person name="Han C."/>
            <person name="Larimer F."/>
            <person name="Land M."/>
            <person name="Hauser L."/>
            <person name="Markowitz V."/>
            <person name="Cheng J.-F."/>
            <person name="Hugenholtz P."/>
            <person name="Woyke T."/>
            <person name="Wu D."/>
            <person name="Jando M."/>
            <person name="Schneider S."/>
            <person name="Goeker M."/>
            <person name="Klenk H.-P."/>
            <person name="Eisen J.A."/>
        </authorList>
    </citation>
    <scope>NUCLEOTIDE SEQUENCE [LARGE SCALE GENOMIC DNA]</scope>
    <source>
        <strain evidence="5">ATCC 25592 / DSM 43247 / BCRC 13721 / JCM 3198 / KCTC 3076 / NBRC 16047 / NCTC 10667</strain>
    </source>
</reference>
<name>D0L8J1_GORB4</name>
<keyword evidence="2" id="KW-0456">Lyase</keyword>
<comment type="similarity">
    <text evidence="1">Belongs to the DSD1 family.</text>
</comment>
<dbReference type="Pfam" id="PF01168">
    <property type="entry name" value="Ala_racemase_N"/>
    <property type="match status" value="1"/>
</dbReference>
<dbReference type="InterPro" id="IPR042208">
    <property type="entry name" value="D-ser_dehydrat-like_sf"/>
</dbReference>
<dbReference type="eggNOG" id="COG3616">
    <property type="taxonomic scope" value="Bacteria"/>
</dbReference>
<dbReference type="HOGENOM" id="CLU_031639_2_1_11"/>
<proteinExistence type="inferred from homology"/>
<keyword evidence="5" id="KW-1185">Reference proteome</keyword>
<dbReference type="SUPFAM" id="SSF51419">
    <property type="entry name" value="PLP-binding barrel"/>
    <property type="match status" value="1"/>
</dbReference>
<accession>D0L8J1</accession>
<feature type="domain" description="D-serine dehydratase-like" evidence="3">
    <location>
        <begin position="256"/>
        <end position="348"/>
    </location>
</feature>
<dbReference type="Pfam" id="PF14031">
    <property type="entry name" value="D-ser_dehydrat"/>
    <property type="match status" value="1"/>
</dbReference>
<dbReference type="InterPro" id="IPR029066">
    <property type="entry name" value="PLP-binding_barrel"/>
</dbReference>
<dbReference type="EMBL" id="CP001802">
    <property type="protein sequence ID" value="ACY21008.1"/>
    <property type="molecule type" value="Genomic_DNA"/>
</dbReference>
<dbReference type="GO" id="GO:0036088">
    <property type="term" value="P:D-serine catabolic process"/>
    <property type="evidence" value="ECO:0007669"/>
    <property type="project" value="TreeGrafter"/>
</dbReference>
<dbReference type="Gene3D" id="3.20.20.10">
    <property type="entry name" value="Alanine racemase"/>
    <property type="match status" value="1"/>
</dbReference>
<evidence type="ECO:0000313" key="5">
    <source>
        <dbReference type="Proteomes" id="UP000001219"/>
    </source>
</evidence>
<dbReference type="PANTHER" id="PTHR28004:SF2">
    <property type="entry name" value="D-SERINE DEHYDRATASE"/>
    <property type="match status" value="1"/>
</dbReference>
<dbReference type="Proteomes" id="UP000001219">
    <property type="component" value="Chromosome"/>
</dbReference>
<dbReference type="PANTHER" id="PTHR28004">
    <property type="entry name" value="ZGC:162816-RELATED"/>
    <property type="match status" value="1"/>
</dbReference>
<gene>
    <name evidence="4" type="ordered locus">Gbro_1749</name>
</gene>
<dbReference type="InterPro" id="IPR051466">
    <property type="entry name" value="D-amino_acid_metab_enzyme"/>
</dbReference>
<evidence type="ECO:0000259" key="3">
    <source>
        <dbReference type="SMART" id="SM01119"/>
    </source>
</evidence>
<dbReference type="InterPro" id="IPR001608">
    <property type="entry name" value="Ala_racemase_N"/>
</dbReference>
<evidence type="ECO:0000256" key="1">
    <source>
        <dbReference type="ARBA" id="ARBA00005323"/>
    </source>
</evidence>
<reference evidence="4 5" key="2">
    <citation type="journal article" date="2010" name="Stand. Genomic Sci.">
        <title>Complete genome sequence of Gordonia bronchialis type strain (3410).</title>
        <authorList>
            <person name="Ivanova N."/>
            <person name="Sikorski J."/>
            <person name="Jando M."/>
            <person name="Lapidus A."/>
            <person name="Nolan M."/>
            <person name="Lucas S."/>
            <person name="Del Rio T.G."/>
            <person name="Tice H."/>
            <person name="Copeland A."/>
            <person name="Cheng J.F."/>
            <person name="Chen F."/>
            <person name="Bruce D."/>
            <person name="Goodwin L."/>
            <person name="Pitluck S."/>
            <person name="Mavromatis K."/>
            <person name="Ovchinnikova G."/>
            <person name="Pati A."/>
            <person name="Chen A."/>
            <person name="Palaniappan K."/>
            <person name="Land M."/>
            <person name="Hauser L."/>
            <person name="Chang Y.J."/>
            <person name="Jeffries C.D."/>
            <person name="Chain P."/>
            <person name="Saunders E."/>
            <person name="Han C."/>
            <person name="Detter J.C."/>
            <person name="Brettin T."/>
            <person name="Rohde M."/>
            <person name="Goker M."/>
            <person name="Bristow J."/>
            <person name="Eisen J.A."/>
            <person name="Markowitz V."/>
            <person name="Hugenholtz P."/>
            <person name="Klenk H.P."/>
            <person name="Kyrpides N.C."/>
        </authorList>
    </citation>
    <scope>NUCLEOTIDE SEQUENCE [LARGE SCALE GENOMIC DNA]</scope>
    <source>
        <strain evidence="5">ATCC 25592 / DSM 43247 / BCRC 13721 / JCM 3198 / KCTC 3076 / NBRC 16047 / NCTC 10667</strain>
    </source>
</reference>
<sequence>MTGVTGTPFLVVDDERLEANLARVADRARDAGVLVRPHAKTHKCVEIARRQIAHGAAGLTVATVGEAEVFAAVDEVREIFIAYPLWVTPAMAGRLISIARIVSLRVGIDSAEGARHLADSLHEAGDGGAPLEVVVEIDSGQHRTGTSPRVAGEVARAAVDAGLDVVGVFTFPGHSYGPGDTRARAADQEITALAEAAQGLRANGIEPRVRSGGSTPTVGFTGQLAAGVLTEIRPGVYPFNDAQQVEIGSCTFDDVALTSSSTVVHRNGSRIVVDAGSKILGADRPAWASGFGRLLEHPEARITALSEHHAVIDFPADAAVPALGSVVRVVPNHVCSAVNLVDELVVDDVRWPVAARGRNS</sequence>
<dbReference type="STRING" id="526226.Gbro_1749"/>
<dbReference type="InterPro" id="IPR026956">
    <property type="entry name" value="D-ser_dehydrat-like_dom"/>
</dbReference>
<dbReference type="Gene3D" id="2.40.37.20">
    <property type="entry name" value="D-serine dehydratase-like domain"/>
    <property type="match status" value="1"/>
</dbReference>
<dbReference type="AlphaFoldDB" id="D0L8J1"/>
<dbReference type="SMART" id="SM01119">
    <property type="entry name" value="D-ser_dehydrat"/>
    <property type="match status" value="1"/>
</dbReference>
<evidence type="ECO:0000313" key="4">
    <source>
        <dbReference type="EMBL" id="ACY21008.1"/>
    </source>
</evidence>
<dbReference type="KEGG" id="gbr:Gbro_1749"/>
<dbReference type="GO" id="GO:0008721">
    <property type="term" value="F:D-serine ammonia-lyase activity"/>
    <property type="evidence" value="ECO:0007669"/>
    <property type="project" value="TreeGrafter"/>
</dbReference>